<organism evidence="1 2">
    <name type="scientific">Psilocybe cf. subviscida</name>
    <dbReference type="NCBI Taxonomy" id="2480587"/>
    <lineage>
        <taxon>Eukaryota</taxon>
        <taxon>Fungi</taxon>
        <taxon>Dikarya</taxon>
        <taxon>Basidiomycota</taxon>
        <taxon>Agaricomycotina</taxon>
        <taxon>Agaricomycetes</taxon>
        <taxon>Agaricomycetidae</taxon>
        <taxon>Agaricales</taxon>
        <taxon>Agaricineae</taxon>
        <taxon>Strophariaceae</taxon>
        <taxon>Psilocybe</taxon>
    </lineage>
</organism>
<keyword evidence="2" id="KW-1185">Reference proteome</keyword>
<proteinExistence type="predicted"/>
<dbReference type="EMBL" id="JAACJJ010000001">
    <property type="protein sequence ID" value="KAF5331087.1"/>
    <property type="molecule type" value="Genomic_DNA"/>
</dbReference>
<sequence>MQTPAAFYHYQSSSPGAPFSSRCADSGLYRSPADALGSWCLVLPPSRTLARALVHVSPGSTIAPTLAMMYHCAHRV</sequence>
<evidence type="ECO:0000313" key="1">
    <source>
        <dbReference type="EMBL" id="KAF5331087.1"/>
    </source>
</evidence>
<dbReference type="Proteomes" id="UP000567179">
    <property type="component" value="Unassembled WGS sequence"/>
</dbReference>
<protein>
    <submittedName>
        <fullName evidence="1">Uncharacterized protein</fullName>
    </submittedName>
</protein>
<dbReference type="AlphaFoldDB" id="A0A8H5BZ86"/>
<reference evidence="1 2" key="1">
    <citation type="journal article" date="2020" name="ISME J.">
        <title>Uncovering the hidden diversity of litter-decomposition mechanisms in mushroom-forming fungi.</title>
        <authorList>
            <person name="Floudas D."/>
            <person name="Bentzer J."/>
            <person name="Ahren D."/>
            <person name="Johansson T."/>
            <person name="Persson P."/>
            <person name="Tunlid A."/>
        </authorList>
    </citation>
    <scope>NUCLEOTIDE SEQUENCE [LARGE SCALE GENOMIC DNA]</scope>
    <source>
        <strain evidence="1 2">CBS 101986</strain>
    </source>
</reference>
<name>A0A8H5BZ86_9AGAR</name>
<accession>A0A8H5BZ86</accession>
<gene>
    <name evidence="1" type="ORF">D9619_005760</name>
</gene>
<comment type="caution">
    <text evidence="1">The sequence shown here is derived from an EMBL/GenBank/DDBJ whole genome shotgun (WGS) entry which is preliminary data.</text>
</comment>
<evidence type="ECO:0000313" key="2">
    <source>
        <dbReference type="Proteomes" id="UP000567179"/>
    </source>
</evidence>